<evidence type="ECO:0000313" key="3">
    <source>
        <dbReference type="Proteomes" id="UP001221268"/>
    </source>
</evidence>
<sequence length="203" mass="21864">MHIYCLLFDDYETLDLMGPVEFLFRIPHAQLHYVSHTGGAISSRQGFSVATQRLNTLPPDSVLLVPGGQGTRALVGNPDFIRALSDWAQQAKYCLCVCTGSALLAKTGLLDGLAATSNKKALSWVAGVNHQVCWQTSARWTVSGKFYTSSGVSAGMDMALAFIADCFGNNLAESIADHAEYIRNRCASHDPFAATAILPEHAV</sequence>
<dbReference type="Gene3D" id="3.40.50.880">
    <property type="match status" value="1"/>
</dbReference>
<feature type="domain" description="DJ-1/PfpI" evidence="1">
    <location>
        <begin position="2"/>
        <end position="164"/>
    </location>
</feature>
<dbReference type="InterPro" id="IPR052158">
    <property type="entry name" value="INH-QAR"/>
</dbReference>
<name>A0ABY7RLY0_9NEIS</name>
<dbReference type="EMBL" id="CP116766">
    <property type="protein sequence ID" value="WCL71270.1"/>
    <property type="molecule type" value="Genomic_DNA"/>
</dbReference>
<dbReference type="CDD" id="cd03139">
    <property type="entry name" value="GATase1_PfpI_2"/>
    <property type="match status" value="1"/>
</dbReference>
<accession>A0ABY7RLY0</accession>
<dbReference type="InterPro" id="IPR002818">
    <property type="entry name" value="DJ-1/PfpI"/>
</dbReference>
<dbReference type="InterPro" id="IPR029062">
    <property type="entry name" value="Class_I_gatase-like"/>
</dbReference>
<dbReference type="Pfam" id="PF01965">
    <property type="entry name" value="DJ-1_PfpI"/>
    <property type="match status" value="1"/>
</dbReference>
<evidence type="ECO:0000313" key="2">
    <source>
        <dbReference type="EMBL" id="WCL71270.1"/>
    </source>
</evidence>
<dbReference type="PANTHER" id="PTHR43130:SF15">
    <property type="entry name" value="THIJ_PFPI FAMILY PROTEIN (AFU_ORTHOLOGUE AFUA_5G14240)"/>
    <property type="match status" value="1"/>
</dbReference>
<dbReference type="PANTHER" id="PTHR43130">
    <property type="entry name" value="ARAC-FAMILY TRANSCRIPTIONAL REGULATOR"/>
    <property type="match status" value="1"/>
</dbReference>
<gene>
    <name evidence="2" type="ORF">PJU73_08005</name>
</gene>
<dbReference type="RefSeq" id="WP_237090716.1">
    <property type="nucleotide sequence ID" value="NZ_CP116766.1"/>
</dbReference>
<proteinExistence type="predicted"/>
<organism evidence="2 3">
    <name type="scientific">Neisseria lisongii</name>
    <dbReference type="NCBI Taxonomy" id="2912188"/>
    <lineage>
        <taxon>Bacteria</taxon>
        <taxon>Pseudomonadati</taxon>
        <taxon>Pseudomonadota</taxon>
        <taxon>Betaproteobacteria</taxon>
        <taxon>Neisseriales</taxon>
        <taxon>Neisseriaceae</taxon>
        <taxon>Neisseria</taxon>
    </lineage>
</organism>
<dbReference type="Proteomes" id="UP001221268">
    <property type="component" value="Chromosome"/>
</dbReference>
<keyword evidence="3" id="KW-1185">Reference proteome</keyword>
<protein>
    <submittedName>
        <fullName evidence="2">DJ-1/PfpI family protein</fullName>
    </submittedName>
</protein>
<dbReference type="SUPFAM" id="SSF52317">
    <property type="entry name" value="Class I glutamine amidotransferase-like"/>
    <property type="match status" value="1"/>
</dbReference>
<evidence type="ECO:0000259" key="1">
    <source>
        <dbReference type="Pfam" id="PF01965"/>
    </source>
</evidence>
<reference evidence="2 3" key="1">
    <citation type="submission" date="2023-01" db="EMBL/GenBank/DDBJ databases">
        <authorList>
            <person name="Yang C."/>
        </authorList>
    </citation>
    <scope>NUCLEOTIDE SEQUENCE [LARGE SCALE GENOMIC DNA]</scope>
    <source>
        <strain evidence="2 3">ZJ106</strain>
    </source>
</reference>